<evidence type="ECO:0000256" key="9">
    <source>
        <dbReference type="ARBA" id="ARBA00023010"/>
    </source>
</evidence>
<dbReference type="PANTHER" id="PTHR28021:SF1">
    <property type="entry name" value="PRESEQUENCE TRANSLOCATED-ASSOCIATED MOTOR SUBUNIT PAM17, MITOCHONDRIAL"/>
    <property type="match status" value="1"/>
</dbReference>
<keyword evidence="6 12" id="KW-0653">Protein transport</keyword>
<evidence type="ECO:0000256" key="3">
    <source>
        <dbReference type="ARBA" id="ARBA00022448"/>
    </source>
</evidence>
<feature type="transmembrane region" description="Helical" evidence="12">
    <location>
        <begin position="60"/>
        <end position="83"/>
    </location>
</feature>
<dbReference type="InterPro" id="IPR013875">
    <property type="entry name" value="Pam17"/>
</dbReference>
<accession>A0A077WMA5</accession>
<evidence type="ECO:0000256" key="7">
    <source>
        <dbReference type="ARBA" id="ARBA00022946"/>
    </source>
</evidence>
<evidence type="ECO:0000256" key="6">
    <source>
        <dbReference type="ARBA" id="ARBA00022927"/>
    </source>
</evidence>
<evidence type="ECO:0000256" key="5">
    <source>
        <dbReference type="ARBA" id="ARBA00022792"/>
    </source>
</evidence>
<dbReference type="AlphaFoldDB" id="A0A077WMA5"/>
<evidence type="ECO:0000256" key="12">
    <source>
        <dbReference type="RuleBase" id="RU367146"/>
    </source>
</evidence>
<keyword evidence="3 12" id="KW-0813">Transport</keyword>
<comment type="subunit">
    <text evidence="12">Component of the PAM complex.</text>
</comment>
<proteinExistence type="inferred from homology"/>
<evidence type="ECO:0000256" key="10">
    <source>
        <dbReference type="ARBA" id="ARBA00023128"/>
    </source>
</evidence>
<comment type="subcellular location">
    <subcellularLocation>
        <location evidence="1 12">Mitochondrion inner membrane</location>
        <topology evidence="1 12">Multi-pass membrane protein</topology>
    </subcellularLocation>
</comment>
<keyword evidence="10 12" id="KW-0496">Mitochondrion</keyword>
<sequence length="197" mass="22384">MLCIAPLRVAHQGAFLRTPAISRTCTYTTQNTPSSNNSESLVPTWNDYFKLRAKRRKYEIASYFPCTLVPVAGTGSYFMQLQIDPLSTIMGMDPIMAACLATVGAGFCGYLAGPVFGDALFKVMNQKYVRAMDTRDKDFYDHIKRNRSSARLNSIRNPVPDYYGEKINSVSDYRSWLRKQREHYRKGVFGGNMEETQ</sequence>
<dbReference type="GO" id="GO:0030150">
    <property type="term" value="P:protein import into mitochondrial matrix"/>
    <property type="evidence" value="ECO:0007669"/>
    <property type="project" value="UniProtKB-UniRule"/>
</dbReference>
<dbReference type="Pfam" id="PF08566">
    <property type="entry name" value="Pam17"/>
    <property type="match status" value="1"/>
</dbReference>
<keyword evidence="9 12" id="KW-0811">Translocation</keyword>
<organism evidence="13">
    <name type="scientific">Lichtheimia ramosa</name>
    <dbReference type="NCBI Taxonomy" id="688394"/>
    <lineage>
        <taxon>Eukaryota</taxon>
        <taxon>Fungi</taxon>
        <taxon>Fungi incertae sedis</taxon>
        <taxon>Mucoromycota</taxon>
        <taxon>Mucoromycotina</taxon>
        <taxon>Mucoromycetes</taxon>
        <taxon>Mucorales</taxon>
        <taxon>Lichtheimiaceae</taxon>
        <taxon>Lichtheimia</taxon>
    </lineage>
</organism>
<keyword evidence="4 12" id="KW-0812">Transmembrane</keyword>
<name>A0A077WMA5_9FUNG</name>
<dbReference type="GO" id="GO:0001405">
    <property type="term" value="C:PAM complex, Tim23 associated import motor"/>
    <property type="evidence" value="ECO:0007669"/>
    <property type="project" value="UniProtKB-UniRule"/>
</dbReference>
<feature type="transmembrane region" description="Helical" evidence="12">
    <location>
        <begin position="95"/>
        <end position="121"/>
    </location>
</feature>
<protein>
    <recommendedName>
        <fullName evidence="12">Presequence translocated-associated motor subunit PAM17</fullName>
    </recommendedName>
</protein>
<dbReference type="EMBL" id="LK023324">
    <property type="protein sequence ID" value="CDS08194.1"/>
    <property type="molecule type" value="Genomic_DNA"/>
</dbReference>
<evidence type="ECO:0000313" key="13">
    <source>
        <dbReference type="EMBL" id="CDS08194.1"/>
    </source>
</evidence>
<keyword evidence="7" id="KW-0809">Transit peptide</keyword>
<keyword evidence="11 12" id="KW-0472">Membrane</keyword>
<comment type="function">
    <text evidence="12">Component of the PAM complex, a complex required for the translocation of transit peptide-containing proteins from the inner membrane into the mitochondrial matrix in an ATP-dependent manner.</text>
</comment>
<keyword evidence="8 12" id="KW-1133">Transmembrane helix</keyword>
<gene>
    <name evidence="13" type="ORF">LRAMOSA02142</name>
</gene>
<evidence type="ECO:0000256" key="4">
    <source>
        <dbReference type="ARBA" id="ARBA00022692"/>
    </source>
</evidence>
<keyword evidence="5 12" id="KW-0999">Mitochondrion inner membrane</keyword>
<dbReference type="PANTHER" id="PTHR28021">
    <property type="entry name" value="PRESEQUENCE TRANSLOCATED-ASSOCIATED MOTOR SUBUNIT PAM17, MITOCHONDRIAL"/>
    <property type="match status" value="1"/>
</dbReference>
<evidence type="ECO:0000256" key="2">
    <source>
        <dbReference type="ARBA" id="ARBA00006837"/>
    </source>
</evidence>
<reference evidence="13" key="1">
    <citation type="journal article" date="2014" name="Genome Announc.">
        <title>De novo whole-genome sequence and genome annotation of Lichtheimia ramosa.</title>
        <authorList>
            <person name="Linde J."/>
            <person name="Schwartze V."/>
            <person name="Binder U."/>
            <person name="Lass-Florl C."/>
            <person name="Voigt K."/>
            <person name="Horn F."/>
        </authorList>
    </citation>
    <scope>NUCLEOTIDE SEQUENCE</scope>
    <source>
        <strain evidence="13">JMRC FSU:6197</strain>
    </source>
</reference>
<dbReference type="OrthoDB" id="5970083at2759"/>
<comment type="similarity">
    <text evidence="2 12">Belongs to the PAM17 family.</text>
</comment>
<evidence type="ECO:0000256" key="11">
    <source>
        <dbReference type="ARBA" id="ARBA00023136"/>
    </source>
</evidence>
<evidence type="ECO:0000256" key="8">
    <source>
        <dbReference type="ARBA" id="ARBA00022989"/>
    </source>
</evidence>
<evidence type="ECO:0000256" key="1">
    <source>
        <dbReference type="ARBA" id="ARBA00004448"/>
    </source>
</evidence>